<dbReference type="GO" id="GO:0005886">
    <property type="term" value="C:plasma membrane"/>
    <property type="evidence" value="ECO:0007669"/>
    <property type="project" value="UniProtKB-SubCell"/>
</dbReference>
<proteinExistence type="predicted"/>
<evidence type="ECO:0000256" key="1">
    <source>
        <dbReference type="ARBA" id="ARBA00004651"/>
    </source>
</evidence>
<keyword evidence="3 6" id="KW-0812">Transmembrane</keyword>
<dbReference type="Proteomes" id="UP000408482">
    <property type="component" value="Unassembled WGS sequence"/>
</dbReference>
<dbReference type="RefSeq" id="WP_144092668.1">
    <property type="nucleotide sequence ID" value="NZ_CABHMX010000015.1"/>
</dbReference>
<feature type="domain" description="Na+/H+ antiporter NhaC-like C-terminal" evidence="7">
    <location>
        <begin position="182"/>
        <end position="449"/>
    </location>
</feature>
<keyword evidence="5 6" id="KW-0472">Membrane</keyword>
<sequence length="451" mass="48862">MNTGLIAILILLVIIVGAIATRRCVEFLIGGSLLAAIFMYGKDFLPQWCTLIQDVLAENVWIVLVCGLFGSLIALLQESKGTFGFQKLVSKFCNTERKTLLTTFIMGILIFVDDYLNVLSIGVCMKGVCDKRKIPREALAYMLDATGAPVCVLLPFSTWAVFYASLFIDQGSVKALGFKTGIQAYIHAIPYCFYPILTIAIVFLFALGVMPKIGAMKKAYKRVEETGKVYSDASRKYNHDDRKGYEEDGNIWNFVIPMGVLVAIAIATSNLLLAVVVSLIVCFVLYVPQKVVALDDFFNLIVRGFADMLPILILLVIAFVLQKVTEGMGMTDFIISVAKPLLWGPVFPAIAFVLVAALTFTTGSLWGMSAVVAPIVFPLGAVISANPILIMAAIISGGAFGSHACFYTDATLLSSQSAGIDNMEHALTQLPYVIIASVLSVAGFLICGFVM</sequence>
<keyword evidence="2" id="KW-1003">Cell membrane</keyword>
<feature type="transmembrane region" description="Helical" evidence="6">
    <location>
        <begin position="141"/>
        <end position="168"/>
    </location>
</feature>
<evidence type="ECO:0000313" key="9">
    <source>
        <dbReference type="Proteomes" id="UP000408482"/>
    </source>
</evidence>
<evidence type="ECO:0000256" key="2">
    <source>
        <dbReference type="ARBA" id="ARBA00022475"/>
    </source>
</evidence>
<dbReference type="PANTHER" id="PTHR43478">
    <property type="entry name" value="NA+/H+ ANTIPORTER-RELATED"/>
    <property type="match status" value="1"/>
</dbReference>
<name>A0A564VH80_9FIRM</name>
<comment type="subcellular location">
    <subcellularLocation>
        <location evidence="1">Cell membrane</location>
        <topology evidence="1">Multi-pass membrane protein</topology>
    </subcellularLocation>
</comment>
<feature type="transmembrane region" description="Helical" evidence="6">
    <location>
        <begin position="300"/>
        <end position="321"/>
    </location>
</feature>
<gene>
    <name evidence="8" type="ORF">RSSSTS7063_02352</name>
</gene>
<accession>A0A564VH80</accession>
<dbReference type="AlphaFoldDB" id="A0A564VH80"/>
<protein>
    <submittedName>
        <fullName evidence="8">Na+/H+ antiporter family protein</fullName>
    </submittedName>
</protein>
<evidence type="ECO:0000256" key="5">
    <source>
        <dbReference type="ARBA" id="ARBA00023136"/>
    </source>
</evidence>
<dbReference type="Pfam" id="PF03553">
    <property type="entry name" value="Na_H_antiporter"/>
    <property type="match status" value="1"/>
</dbReference>
<evidence type="ECO:0000256" key="3">
    <source>
        <dbReference type="ARBA" id="ARBA00022692"/>
    </source>
</evidence>
<keyword evidence="9" id="KW-1185">Reference proteome</keyword>
<feature type="transmembrane region" description="Helical" evidence="6">
    <location>
        <begin position="188"/>
        <end position="210"/>
    </location>
</feature>
<evidence type="ECO:0000259" key="7">
    <source>
        <dbReference type="Pfam" id="PF03553"/>
    </source>
</evidence>
<feature type="transmembrane region" description="Helical" evidence="6">
    <location>
        <begin position="260"/>
        <end position="288"/>
    </location>
</feature>
<feature type="transmembrane region" description="Helical" evidence="6">
    <location>
        <begin position="430"/>
        <end position="450"/>
    </location>
</feature>
<evidence type="ECO:0000256" key="4">
    <source>
        <dbReference type="ARBA" id="ARBA00022989"/>
    </source>
</evidence>
<feature type="transmembrane region" description="Helical" evidence="6">
    <location>
        <begin position="341"/>
        <end position="360"/>
    </location>
</feature>
<reference evidence="8 9" key="1">
    <citation type="submission" date="2019-07" db="EMBL/GenBank/DDBJ databases">
        <authorList>
            <person name="Hibberd C M."/>
            <person name="Gehrig L. J."/>
            <person name="Chang H.-W."/>
            <person name="Venkatesh S."/>
        </authorList>
    </citation>
    <scope>NUCLEOTIDE SEQUENCE [LARGE SCALE GENOMIC DNA]</scope>
    <source>
        <strain evidence="8">Blautia_luti_SSTS_Bg7063</strain>
    </source>
</reference>
<feature type="transmembrane region" description="Helical" evidence="6">
    <location>
        <begin position="60"/>
        <end position="77"/>
    </location>
</feature>
<evidence type="ECO:0000313" key="8">
    <source>
        <dbReference type="EMBL" id="VUX31865.1"/>
    </source>
</evidence>
<dbReference type="InterPro" id="IPR018461">
    <property type="entry name" value="Na/H_Antiport_NhaC-like_C"/>
</dbReference>
<keyword evidence="4 6" id="KW-1133">Transmembrane helix</keyword>
<evidence type="ECO:0000256" key="6">
    <source>
        <dbReference type="SAM" id="Phobius"/>
    </source>
</evidence>
<dbReference type="EMBL" id="CABHNW010000018">
    <property type="protein sequence ID" value="VUX31865.1"/>
    <property type="molecule type" value="Genomic_DNA"/>
</dbReference>
<dbReference type="PANTHER" id="PTHR43478:SF1">
    <property type="entry name" value="NA+_H+ ANTIPORTER NHAC-LIKE C-TERMINAL DOMAIN-CONTAINING PROTEIN"/>
    <property type="match status" value="1"/>
</dbReference>
<organism evidence="8 9">
    <name type="scientific">Blautia luti</name>
    <dbReference type="NCBI Taxonomy" id="89014"/>
    <lineage>
        <taxon>Bacteria</taxon>
        <taxon>Bacillati</taxon>
        <taxon>Bacillota</taxon>
        <taxon>Clostridia</taxon>
        <taxon>Lachnospirales</taxon>
        <taxon>Lachnospiraceae</taxon>
        <taxon>Blautia</taxon>
    </lineage>
</organism>